<evidence type="ECO:0000313" key="1">
    <source>
        <dbReference type="EMBL" id="OLN31541.1"/>
    </source>
</evidence>
<comment type="caution">
    <text evidence="1">The sequence shown here is derived from an EMBL/GenBank/DDBJ whole genome shotgun (WGS) entry which is preliminary data.</text>
</comment>
<organism evidence="1 2">
    <name type="scientific">Desulfosporosinus metallidurans</name>
    <dbReference type="NCBI Taxonomy" id="1888891"/>
    <lineage>
        <taxon>Bacteria</taxon>
        <taxon>Bacillati</taxon>
        <taxon>Bacillota</taxon>
        <taxon>Clostridia</taxon>
        <taxon>Eubacteriales</taxon>
        <taxon>Desulfitobacteriaceae</taxon>
        <taxon>Desulfosporosinus</taxon>
    </lineage>
</organism>
<dbReference type="STRING" id="1888891.DSOL_2566"/>
<dbReference type="AlphaFoldDB" id="A0A1Q8QW28"/>
<name>A0A1Q8QW28_9FIRM</name>
<protein>
    <submittedName>
        <fullName evidence="1">Uncharacterized protein</fullName>
    </submittedName>
</protein>
<sequence>MLLIPGVEILTHEGDIIVFGVDNLPTEKVHAAEIARQYTG</sequence>
<evidence type="ECO:0000313" key="2">
    <source>
        <dbReference type="Proteomes" id="UP000186102"/>
    </source>
</evidence>
<gene>
    <name evidence="1" type="ORF">DSOL_2566</name>
</gene>
<accession>A0A1Q8QW28</accession>
<proteinExistence type="predicted"/>
<dbReference type="Proteomes" id="UP000186102">
    <property type="component" value="Unassembled WGS sequence"/>
</dbReference>
<keyword evidence="2" id="KW-1185">Reference proteome</keyword>
<reference evidence="1 2" key="1">
    <citation type="submission" date="2016-09" db="EMBL/GenBank/DDBJ databases">
        <title>Complete genome of Desulfosporosinus sp. OL.</title>
        <authorList>
            <person name="Mardanov A."/>
            <person name="Beletsky A."/>
            <person name="Panova A."/>
            <person name="Karnachuk O."/>
            <person name="Ravin N."/>
        </authorList>
    </citation>
    <scope>NUCLEOTIDE SEQUENCE [LARGE SCALE GENOMIC DNA]</scope>
    <source>
        <strain evidence="1 2">OL</strain>
    </source>
</reference>
<dbReference type="EMBL" id="MLBF01000017">
    <property type="protein sequence ID" value="OLN31541.1"/>
    <property type="molecule type" value="Genomic_DNA"/>
</dbReference>